<name>A0A9D3LN66_ANGAN</name>
<feature type="region of interest" description="Disordered" evidence="2">
    <location>
        <begin position="526"/>
        <end position="601"/>
    </location>
</feature>
<evidence type="ECO:0000256" key="2">
    <source>
        <dbReference type="SAM" id="MobiDB-lite"/>
    </source>
</evidence>
<evidence type="ECO:0000313" key="4">
    <source>
        <dbReference type="EMBL" id="KAG5834062.1"/>
    </source>
</evidence>
<evidence type="ECO:0000256" key="1">
    <source>
        <dbReference type="ARBA" id="ARBA00023054"/>
    </source>
</evidence>
<dbReference type="PANTHER" id="PTHR17469">
    <property type="entry name" value="SPERM SPECIFIC ANTIGEN 2-RELATED"/>
    <property type="match status" value="1"/>
</dbReference>
<dbReference type="PANTHER" id="PTHR17469:SF11">
    <property type="entry name" value="PROTEIN ITPRID2"/>
    <property type="match status" value="1"/>
</dbReference>
<feature type="compositionally biased region" description="Polar residues" evidence="2">
    <location>
        <begin position="29"/>
        <end position="42"/>
    </location>
</feature>
<evidence type="ECO:0000259" key="3">
    <source>
        <dbReference type="Pfam" id="PF14723"/>
    </source>
</evidence>
<keyword evidence="5" id="KW-1185">Reference proteome</keyword>
<feature type="compositionally biased region" description="Polar residues" evidence="2">
    <location>
        <begin position="52"/>
        <end position="62"/>
    </location>
</feature>
<feature type="compositionally biased region" description="Basic and acidic residues" evidence="2">
    <location>
        <begin position="534"/>
        <end position="562"/>
    </location>
</feature>
<dbReference type="AlphaFoldDB" id="A0A9D3LN66"/>
<feature type="region of interest" description="Disordered" evidence="2">
    <location>
        <begin position="81"/>
        <end position="116"/>
    </location>
</feature>
<feature type="compositionally biased region" description="Basic and acidic residues" evidence="2">
    <location>
        <begin position="590"/>
        <end position="601"/>
    </location>
</feature>
<dbReference type="InterPro" id="IPR043444">
    <property type="entry name" value="TESPA1-like"/>
</dbReference>
<gene>
    <name evidence="4" type="ORF">ANANG_G00282740</name>
</gene>
<feature type="region of interest" description="Disordered" evidence="2">
    <location>
        <begin position="1"/>
        <end position="68"/>
    </location>
</feature>
<dbReference type="EMBL" id="JAFIRN010000016">
    <property type="protein sequence ID" value="KAG5834062.1"/>
    <property type="molecule type" value="Genomic_DNA"/>
</dbReference>
<sequence>MRMARQQPVGSGFTGEPSTDASAHRFKVQESSDSCGSGNTVMPSPGDPETPVLQNSSLQNDQECLPPTPIVPLHLQVLRRGQSVSQDQEQVPEPSPHHIFKSTDEEVQNIKPPTSNQRVPVMEASYLTLQRAELKASFVHDEQVQKAWAWARDLRRAGGRPSLPADPASATCMDSSLRISGTAEPLSTSTQCFTLVNGQGEAGAMTEEAEEKQNSLPSMSRVMHEVASRVRPYPLLYTPSYLSRNYSPLQSAPSGWAMQGLGTPLQQTRPSALLSSTEMYLKRVLQDIQNTVQNLAQRSSLLAECLSVPSRGPQDPVMALYKTTFEEVQQMRRSLNVFRTQMMDLELTLMRQHDQVYHHLTQQEREEAEQLQYLRSAVRYQLLQVELQQDERLFLLHQQMRFPRLANLYRHPMGIHGHGLDRLYSASRVPLTEPVSRLLQEQVSLWRDLGSKSAAGSTLSWGVHCSPSSATGPSSTWAHGVCTPERFPMTRTGVFPTSVCLSPTPTTQPTSEKAQEMEYLYLQRERGGAQNPHQWEEMGRRAESFHQWEKREGRAESIHQWEKSGGGAESFLKQEEKGRQPSDNVSSHHGLKEIKDDITDEVHQETVNDLLAVASPRRSHMVTKDSTFSG</sequence>
<dbReference type="Proteomes" id="UP001044222">
    <property type="component" value="Chromosome 16"/>
</dbReference>
<reference evidence="4" key="1">
    <citation type="submission" date="2021-01" db="EMBL/GenBank/DDBJ databases">
        <title>A chromosome-scale assembly of European eel, Anguilla anguilla.</title>
        <authorList>
            <person name="Henkel C."/>
            <person name="Jong-Raadsen S.A."/>
            <person name="Dufour S."/>
            <person name="Weltzien F.-A."/>
            <person name="Palstra A.P."/>
            <person name="Pelster B."/>
            <person name="Spaink H.P."/>
            <person name="Van Den Thillart G.E."/>
            <person name="Jansen H."/>
            <person name="Zahm M."/>
            <person name="Klopp C."/>
            <person name="Cedric C."/>
            <person name="Louis A."/>
            <person name="Berthelot C."/>
            <person name="Parey E."/>
            <person name="Roest Crollius H."/>
            <person name="Montfort J."/>
            <person name="Robinson-Rechavi M."/>
            <person name="Bucao C."/>
            <person name="Bouchez O."/>
            <person name="Gislard M."/>
            <person name="Lluch J."/>
            <person name="Milhes M."/>
            <person name="Lampietro C."/>
            <person name="Lopez Roques C."/>
            <person name="Donnadieu C."/>
            <person name="Braasch I."/>
            <person name="Desvignes T."/>
            <person name="Postlethwait J."/>
            <person name="Bobe J."/>
            <person name="Guiguen Y."/>
            <person name="Dirks R."/>
        </authorList>
    </citation>
    <scope>NUCLEOTIDE SEQUENCE</scope>
    <source>
        <strain evidence="4">Tag_6206</strain>
        <tissue evidence="4">Liver</tissue>
    </source>
</reference>
<comment type="caution">
    <text evidence="4">The sequence shown here is derived from an EMBL/GenBank/DDBJ whole genome shotgun (WGS) entry which is preliminary data.</text>
</comment>
<organism evidence="4 5">
    <name type="scientific">Anguilla anguilla</name>
    <name type="common">European freshwater eel</name>
    <name type="synonym">Muraena anguilla</name>
    <dbReference type="NCBI Taxonomy" id="7936"/>
    <lineage>
        <taxon>Eukaryota</taxon>
        <taxon>Metazoa</taxon>
        <taxon>Chordata</taxon>
        <taxon>Craniata</taxon>
        <taxon>Vertebrata</taxon>
        <taxon>Euteleostomi</taxon>
        <taxon>Actinopterygii</taxon>
        <taxon>Neopterygii</taxon>
        <taxon>Teleostei</taxon>
        <taxon>Anguilliformes</taxon>
        <taxon>Anguillidae</taxon>
        <taxon>Anguilla</taxon>
    </lineage>
</organism>
<dbReference type="InterPro" id="IPR029326">
    <property type="entry name" value="SSFA2_C"/>
</dbReference>
<keyword evidence="1" id="KW-0175">Coiled coil</keyword>
<feature type="domain" description="Sperm-specific antigen 2 C-terminal" evidence="3">
    <location>
        <begin position="268"/>
        <end position="400"/>
    </location>
</feature>
<dbReference type="Pfam" id="PF14723">
    <property type="entry name" value="SSFA2_C"/>
    <property type="match status" value="1"/>
</dbReference>
<accession>A0A9D3LN66</accession>
<evidence type="ECO:0000313" key="5">
    <source>
        <dbReference type="Proteomes" id="UP001044222"/>
    </source>
</evidence>
<protein>
    <recommendedName>
        <fullName evidence="3">Sperm-specific antigen 2 C-terminal domain-containing protein</fullName>
    </recommendedName>
</protein>
<proteinExistence type="predicted"/>